<reference evidence="3" key="1">
    <citation type="submission" date="2020-02" db="EMBL/GenBank/DDBJ databases">
        <authorList>
            <person name="Meier V. D."/>
        </authorList>
    </citation>
    <scope>NUCLEOTIDE SEQUENCE</scope>
    <source>
        <strain evidence="3">AVDCRST_MAG67</strain>
    </source>
</reference>
<evidence type="ECO:0000256" key="1">
    <source>
        <dbReference type="SAM" id="Phobius"/>
    </source>
</evidence>
<dbReference type="PANTHER" id="PTHR34473">
    <property type="entry name" value="UPF0699 TRANSMEMBRANE PROTEIN YDBS"/>
    <property type="match status" value="1"/>
</dbReference>
<dbReference type="InterPro" id="IPR005182">
    <property type="entry name" value="YdbS-like_PH"/>
</dbReference>
<protein>
    <recommendedName>
        <fullName evidence="2">YdbS-like PH domain-containing protein</fullName>
    </recommendedName>
</protein>
<gene>
    <name evidence="3" type="ORF">AVDCRST_MAG67-154</name>
</gene>
<evidence type="ECO:0000313" key="3">
    <source>
        <dbReference type="EMBL" id="CAA9470348.1"/>
    </source>
</evidence>
<keyword evidence="1" id="KW-0812">Transmembrane</keyword>
<dbReference type="EMBL" id="CADCVQ010000001">
    <property type="protein sequence ID" value="CAA9470348.1"/>
    <property type="molecule type" value="Genomic_DNA"/>
</dbReference>
<proteinExistence type="predicted"/>
<sequence length="156" mass="17211">MTPAVRPEPSNTLPDGVRAMWLCEDAIAVLVLLVVALAIAMAADALMPWLALLVAAGGLAHIVFVPRARYRRYRWELHEEELDLLCGVLKVTRTIVPITRIQHVSVQRTGWTSVFDLVRLNVHTAAGATTIPGLHPTRAADVRDQILARLRTPDDL</sequence>
<feature type="transmembrane region" description="Helical" evidence="1">
    <location>
        <begin position="46"/>
        <end position="65"/>
    </location>
</feature>
<accession>A0A6J4RCK6</accession>
<keyword evidence="1" id="KW-0472">Membrane</keyword>
<dbReference type="AlphaFoldDB" id="A0A6J4RCK6"/>
<organism evidence="3">
    <name type="scientific">uncultured Solirubrobacteraceae bacterium</name>
    <dbReference type="NCBI Taxonomy" id="1162706"/>
    <lineage>
        <taxon>Bacteria</taxon>
        <taxon>Bacillati</taxon>
        <taxon>Actinomycetota</taxon>
        <taxon>Thermoleophilia</taxon>
        <taxon>Solirubrobacterales</taxon>
        <taxon>Solirubrobacteraceae</taxon>
        <taxon>environmental samples</taxon>
    </lineage>
</organism>
<keyword evidence="1" id="KW-1133">Transmembrane helix</keyword>
<dbReference type="PANTHER" id="PTHR34473:SF2">
    <property type="entry name" value="UPF0699 TRANSMEMBRANE PROTEIN YDBT"/>
    <property type="match status" value="1"/>
</dbReference>
<feature type="transmembrane region" description="Helical" evidence="1">
    <location>
        <begin position="21"/>
        <end position="40"/>
    </location>
</feature>
<name>A0A6J4RCK6_9ACTN</name>
<evidence type="ECO:0000259" key="2">
    <source>
        <dbReference type="Pfam" id="PF03703"/>
    </source>
</evidence>
<feature type="domain" description="YdbS-like PH" evidence="2">
    <location>
        <begin position="70"/>
        <end position="146"/>
    </location>
</feature>
<dbReference type="Pfam" id="PF03703">
    <property type="entry name" value="bPH_2"/>
    <property type="match status" value="1"/>
</dbReference>